<organism evidence="4 5">
    <name type="scientific">Aphis glycines</name>
    <name type="common">Soybean aphid</name>
    <dbReference type="NCBI Taxonomy" id="307491"/>
    <lineage>
        <taxon>Eukaryota</taxon>
        <taxon>Metazoa</taxon>
        <taxon>Ecdysozoa</taxon>
        <taxon>Arthropoda</taxon>
        <taxon>Hexapoda</taxon>
        <taxon>Insecta</taxon>
        <taxon>Pterygota</taxon>
        <taxon>Neoptera</taxon>
        <taxon>Paraneoptera</taxon>
        <taxon>Hemiptera</taxon>
        <taxon>Sternorrhyncha</taxon>
        <taxon>Aphidomorpha</taxon>
        <taxon>Aphidoidea</taxon>
        <taxon>Aphididae</taxon>
        <taxon>Aphidini</taxon>
        <taxon>Aphis</taxon>
        <taxon>Aphis</taxon>
    </lineage>
</organism>
<feature type="repeat" description="RCC1" evidence="2">
    <location>
        <begin position="906"/>
        <end position="957"/>
    </location>
</feature>
<feature type="repeat" description="RCC1" evidence="2">
    <location>
        <begin position="958"/>
        <end position="1009"/>
    </location>
</feature>
<evidence type="ECO:0000313" key="5">
    <source>
        <dbReference type="Proteomes" id="UP000475862"/>
    </source>
</evidence>
<dbReference type="PANTHER" id="PTHR22870">
    <property type="entry name" value="REGULATOR OF CHROMOSOME CONDENSATION"/>
    <property type="match status" value="1"/>
</dbReference>
<feature type="repeat" description="RCC1" evidence="2">
    <location>
        <begin position="852"/>
        <end position="906"/>
    </location>
</feature>
<proteinExistence type="predicted"/>
<feature type="repeat" description="RCC1" evidence="2">
    <location>
        <begin position="1010"/>
        <end position="1060"/>
    </location>
</feature>
<dbReference type="Gene3D" id="2.130.10.30">
    <property type="entry name" value="Regulator of chromosome condensation 1/beta-lactamase-inhibitor protein II"/>
    <property type="match status" value="2"/>
</dbReference>
<dbReference type="SUPFAM" id="SSF50978">
    <property type="entry name" value="WD40 repeat-like"/>
    <property type="match status" value="1"/>
</dbReference>
<reference evidence="4 5" key="1">
    <citation type="submission" date="2019-08" db="EMBL/GenBank/DDBJ databases">
        <title>The genome of the soybean aphid Biotype 1, its phylome, world population structure and adaptation to the North American continent.</title>
        <authorList>
            <person name="Giordano R."/>
            <person name="Donthu R.K."/>
            <person name="Hernandez A.G."/>
            <person name="Wright C.L."/>
            <person name="Zimin A.V."/>
        </authorList>
    </citation>
    <scope>NUCLEOTIDE SEQUENCE [LARGE SCALE GENOMIC DNA]</scope>
    <source>
        <tissue evidence="4">Whole aphids</tissue>
    </source>
</reference>
<evidence type="ECO:0000256" key="1">
    <source>
        <dbReference type="ARBA" id="ARBA00022737"/>
    </source>
</evidence>
<dbReference type="PRINTS" id="PR00633">
    <property type="entry name" value="RCCNDNSATION"/>
</dbReference>
<dbReference type="Pfam" id="PF25390">
    <property type="entry name" value="WD40_RLD"/>
    <property type="match status" value="1"/>
</dbReference>
<keyword evidence="1" id="KW-0677">Repeat</keyword>
<dbReference type="SUPFAM" id="SSF50985">
    <property type="entry name" value="RCC1/BLIP-II"/>
    <property type="match status" value="2"/>
</dbReference>
<name>A0A6G0TKS8_APHGL</name>
<accession>A0A6G0TKS8</accession>
<protein>
    <recommendedName>
        <fullName evidence="3">RCC1-like domain-containing protein</fullName>
    </recommendedName>
</protein>
<dbReference type="Pfam" id="PF13540">
    <property type="entry name" value="RCC1_2"/>
    <property type="match status" value="1"/>
</dbReference>
<comment type="caution">
    <text evidence="4">The sequence shown here is derived from an EMBL/GenBank/DDBJ whole genome shotgun (WGS) entry which is preliminary data.</text>
</comment>
<gene>
    <name evidence="4" type="ORF">AGLY_008041</name>
</gene>
<dbReference type="PROSITE" id="PS50012">
    <property type="entry name" value="RCC1_3"/>
    <property type="match status" value="5"/>
</dbReference>
<dbReference type="InterPro" id="IPR000408">
    <property type="entry name" value="Reg_chr_condens"/>
</dbReference>
<evidence type="ECO:0000256" key="2">
    <source>
        <dbReference type="PROSITE-ProRule" id="PRU00235"/>
    </source>
</evidence>
<dbReference type="PROSITE" id="PS00626">
    <property type="entry name" value="RCC1_2"/>
    <property type="match status" value="3"/>
</dbReference>
<dbReference type="InterPro" id="IPR036322">
    <property type="entry name" value="WD40_repeat_dom_sf"/>
</dbReference>
<feature type="repeat" description="RCC1" evidence="2">
    <location>
        <begin position="1143"/>
        <end position="1205"/>
    </location>
</feature>
<dbReference type="Proteomes" id="UP000475862">
    <property type="component" value="Unassembled WGS sequence"/>
</dbReference>
<dbReference type="InterPro" id="IPR058923">
    <property type="entry name" value="RCC1-like_dom"/>
</dbReference>
<evidence type="ECO:0000313" key="4">
    <source>
        <dbReference type="EMBL" id="KAE9534749.1"/>
    </source>
</evidence>
<dbReference type="InterPro" id="IPR051210">
    <property type="entry name" value="Ub_ligase/GEF_domain"/>
</dbReference>
<sequence length="1665" mass="186677">MTCLYGDVLSLKQLLRVDNIVNAVSFQTNNNNIFALVLSSNDLILYCDHAPPSLKWLPWPKDDGKKIVSLAFKSTSEKLLVCGFDCTLYLVFVREIFEPRDGDRRNKVKIIRPAPGEPTSSLNPTAITWWTPIVPTYSSDIGIVGGNIGEIVFVNLRTGACLGSTCVKCSIKTLEILNESCSNTVWLIIVSSNGDRSKLLLESLDVGYCWLNPKPHSVHDKTTKPNNALNMDTIVPVISNFPSTRARLLGLRQLFIEKLSAPKKQRSVINCVQNVPNEVKHPKRSFSSDTITSGCSCPSTGPSPEPIASVVDMKSNVQSHCGKQTIVSFCSNHILVHASGFNTNQPLVYKLFKGGDIDKFLYTDQFIFTSENGGTKLSVFSSNLCQLKNDMEDDKGKSLLGTFNFNNGELILDMFRVLGRKTKESLDVSQNISPKNKNRSTINKKKKCDRQHNRKDNTVSELCAIVTNCTLYFLNLSIKPEEIIFKNIIAGALDRANNLSEAFDVDIRPILERAADQQLSARKFEEATLLYRLSKTNPLKRVLRLASSGNTDKVVLFVSTLLEQAHPRDLTALERLHISNLAVMSYTEQLLRATSREKTRLESKFLRLLSENNHYDEVLCVNIVGQSRLCNVLRFLAVERGLHNEVITVLVSLMSQQSTDSQFLHLTEGFWDLVSESIFTEVLVACNKFTTLHSKFVQANLHNVSQDVLLKLKILYDPTNPALRPILRKVFQFKNETESISEQDNNVSQFYQFYFNKFSINLLFKSCLALFLIICNLCYQIFFQLNYSIKEWLTTYLMIISRLSSNQYSDNFIESVSYSHQPISNVSNFENEVEHKYSLGAGWAHAAHIRNHKLYTWGHSSYGCLGVGPHMTKTTTPNPVSWFVYIRVEVIQVACGRNHSLALTTNGVYSWGSNHYGQLGTGRRGQAPYPMLVDSLSNELIVSVSAGQYHSLAISASGKLWTWGWGVYGQLGHGAIDDCEKPKLLKTLENENIISAYGGYSHSIILTNNGKVFTFGSGSFGQLGNGSTTKITSPVPVYGLPEPIKSIYTAYFHNLALSDVGRLYTWGSSPQVLRFHAQSQKRARNQLILNEGDQGDDTEIDALTADDGLLHLSPTLVDTSHISGDIFQMCCGCHHSAVISTAGKLYTWGLNLDGQLGVSGIRERLVPTLTLVGPPSVIVDSSSTSSSLIKEVRCGADFTLALDAANKLWGWGSNHEGQLGKIPEEDLAKTLLDGKMVMIKSTNKVIKIQHGTVNKLDSPIEIVLPQLRFSFSNIKDILSIQVKRCINFPGLPSFECFLENLNSLSSLYGIDYLLQYAIEWFYPYYNISSVVSMCLEMKNHQAISKIRLINNEPSIALFHQFEAFVETRDYGEMFGFNIEGGHEERASTPLTPSEGFTINLEEGELLTSLPESFALRMATEETIVKEWPGITKLSQMFDYYFKFLLKDNLVSFLHEYLTYWLTKSFPVDALEQFLMDRWDQLNHSLGILLLCKNDVSKACDLNELNIKIMDPKKILRCFSVKFCMELCSSVSKNVQTKSEDQRDFIQLLATVTNSPGSAWIEPVSETKTEDLLNRSIQILNTDQLQPFMHLEFQDTEVLGNTLLAYSCGHRYLSNEQFNKDSQQVVASLDHLPNTAIAVQSVLQDISNSACPNCVYEQINSLIQRD</sequence>
<feature type="domain" description="RCC1-like" evidence="3">
    <location>
        <begin position="836"/>
        <end position="1069"/>
    </location>
</feature>
<dbReference type="InterPro" id="IPR009091">
    <property type="entry name" value="RCC1/BLIP-II"/>
</dbReference>
<dbReference type="OrthoDB" id="16281at2759"/>
<evidence type="ECO:0000259" key="3">
    <source>
        <dbReference type="Pfam" id="PF25390"/>
    </source>
</evidence>
<dbReference type="PANTHER" id="PTHR22870:SF408">
    <property type="entry name" value="OS09G0560450 PROTEIN"/>
    <property type="match status" value="1"/>
</dbReference>
<keyword evidence="5" id="KW-1185">Reference proteome</keyword>
<dbReference type="EMBL" id="VYZN01000027">
    <property type="protein sequence ID" value="KAE9534749.1"/>
    <property type="molecule type" value="Genomic_DNA"/>
</dbReference>